<feature type="non-terminal residue" evidence="2">
    <location>
        <position position="270"/>
    </location>
</feature>
<protein>
    <submittedName>
        <fullName evidence="2">Uncharacterized protein</fullName>
    </submittedName>
</protein>
<feature type="region of interest" description="Disordered" evidence="1">
    <location>
        <begin position="234"/>
        <end position="270"/>
    </location>
</feature>
<feature type="compositionally biased region" description="Low complexity" evidence="1">
    <location>
        <begin position="91"/>
        <end position="125"/>
    </location>
</feature>
<feature type="compositionally biased region" description="Polar residues" evidence="1">
    <location>
        <begin position="241"/>
        <end position="250"/>
    </location>
</feature>
<keyword evidence="3" id="KW-1185">Reference proteome</keyword>
<evidence type="ECO:0000313" key="3">
    <source>
        <dbReference type="Proteomes" id="UP000800038"/>
    </source>
</evidence>
<reference evidence="2" key="1">
    <citation type="journal article" date="2020" name="Stud. Mycol.">
        <title>101 Dothideomycetes genomes: a test case for predicting lifestyles and emergence of pathogens.</title>
        <authorList>
            <person name="Haridas S."/>
            <person name="Albert R."/>
            <person name="Binder M."/>
            <person name="Bloem J."/>
            <person name="Labutti K."/>
            <person name="Salamov A."/>
            <person name="Andreopoulos B."/>
            <person name="Baker S."/>
            <person name="Barry K."/>
            <person name="Bills G."/>
            <person name="Bluhm B."/>
            <person name="Cannon C."/>
            <person name="Castanera R."/>
            <person name="Culley D."/>
            <person name="Daum C."/>
            <person name="Ezra D."/>
            <person name="Gonzalez J."/>
            <person name="Henrissat B."/>
            <person name="Kuo A."/>
            <person name="Liang C."/>
            <person name="Lipzen A."/>
            <person name="Lutzoni F."/>
            <person name="Magnuson J."/>
            <person name="Mondo S."/>
            <person name="Nolan M."/>
            <person name="Ohm R."/>
            <person name="Pangilinan J."/>
            <person name="Park H.-J."/>
            <person name="Ramirez L."/>
            <person name="Alfaro M."/>
            <person name="Sun H."/>
            <person name="Tritt A."/>
            <person name="Yoshinaga Y."/>
            <person name="Zwiers L.-H."/>
            <person name="Turgeon B."/>
            <person name="Goodwin S."/>
            <person name="Spatafora J."/>
            <person name="Crous P."/>
            <person name="Grigoriev I."/>
        </authorList>
    </citation>
    <scope>NUCLEOTIDE SEQUENCE</scope>
    <source>
        <strain evidence="2">CBS 161.51</strain>
    </source>
</reference>
<feature type="compositionally biased region" description="Polar residues" evidence="1">
    <location>
        <begin position="70"/>
        <end position="90"/>
    </location>
</feature>
<dbReference type="OrthoDB" id="3737666at2759"/>
<evidence type="ECO:0000256" key="1">
    <source>
        <dbReference type="SAM" id="MobiDB-lite"/>
    </source>
</evidence>
<dbReference type="Proteomes" id="UP000800038">
    <property type="component" value="Unassembled WGS sequence"/>
</dbReference>
<name>A0A6A5S499_9PLEO</name>
<proteinExistence type="predicted"/>
<dbReference type="AlphaFoldDB" id="A0A6A5S499"/>
<accession>A0A6A5S499</accession>
<feature type="region of interest" description="Disordered" evidence="1">
    <location>
        <begin position="1"/>
        <end position="131"/>
    </location>
</feature>
<sequence>MAINNHNMSSHEDPGPSLDSGPSQDPGTPLEFGSSSPLEAVYSSIEMRSSPNPLADVEMGEAPQYPNPRKLSSQKTKPSLTATLDNTSQPATLNNSTSQNNSSSTLNSNPPALNNPANPTTPSSTVPHKRTADERNLTPEAFRPPPSLDNFAFASQRPLPKTPIANNQKEAIGMARSLLVQAYSFATSIENQSQILDLLEVFRDYTEKGRVNKHGLSVLASQVSSLETVSRSIGSKVRQLQKPSPATTSPPVQPPLPAASHAPAQPSYAS</sequence>
<dbReference type="EMBL" id="ML976335">
    <property type="protein sequence ID" value="KAF1934972.1"/>
    <property type="molecule type" value="Genomic_DNA"/>
</dbReference>
<evidence type="ECO:0000313" key="2">
    <source>
        <dbReference type="EMBL" id="KAF1934972.1"/>
    </source>
</evidence>
<gene>
    <name evidence="2" type="ORF">EJ02DRAFT_487531</name>
</gene>
<organism evidence="2 3">
    <name type="scientific">Clathrospora elynae</name>
    <dbReference type="NCBI Taxonomy" id="706981"/>
    <lineage>
        <taxon>Eukaryota</taxon>
        <taxon>Fungi</taxon>
        <taxon>Dikarya</taxon>
        <taxon>Ascomycota</taxon>
        <taxon>Pezizomycotina</taxon>
        <taxon>Dothideomycetes</taxon>
        <taxon>Pleosporomycetidae</taxon>
        <taxon>Pleosporales</taxon>
        <taxon>Diademaceae</taxon>
        <taxon>Clathrospora</taxon>
    </lineage>
</organism>